<organism evidence="1 2">
    <name type="scientific">Pseudomonas edaphica</name>
    <dbReference type="NCBI Taxonomy" id="2006980"/>
    <lineage>
        <taxon>Bacteria</taxon>
        <taxon>Pseudomonadati</taxon>
        <taxon>Pseudomonadota</taxon>
        <taxon>Gammaproteobacteria</taxon>
        <taxon>Pseudomonadales</taxon>
        <taxon>Pseudomonadaceae</taxon>
        <taxon>Pseudomonas</taxon>
    </lineage>
</organism>
<keyword evidence="2" id="KW-1185">Reference proteome</keyword>
<evidence type="ECO:0008006" key="3">
    <source>
        <dbReference type="Google" id="ProtNLM"/>
    </source>
</evidence>
<accession>A0ABY2TWK8</accession>
<comment type="caution">
    <text evidence="1">The sequence shown here is derived from an EMBL/GenBank/DDBJ whole genome shotgun (WGS) entry which is preliminary data.</text>
</comment>
<gene>
    <name evidence="1" type="ORF">FEM54_30035</name>
</gene>
<dbReference type="EMBL" id="VBVZ01000757">
    <property type="protein sequence ID" value="TLG87581.1"/>
    <property type="molecule type" value="Genomic_DNA"/>
</dbReference>
<name>A0ABY2TWK8_9PSED</name>
<dbReference type="Proteomes" id="UP000304941">
    <property type="component" value="Unassembled WGS sequence"/>
</dbReference>
<evidence type="ECO:0000313" key="2">
    <source>
        <dbReference type="Proteomes" id="UP000304941"/>
    </source>
</evidence>
<reference evidence="1 2" key="1">
    <citation type="submission" date="2019-05" db="EMBL/GenBank/DDBJ databases">
        <title>Pseudomonas edaphica sp. nov., isolated from rhizospheric soil of Cistus ladanifer L. in Spain.</title>
        <authorList>
            <person name="Peix A."/>
        </authorList>
    </citation>
    <scope>NUCLEOTIDE SEQUENCE [LARGE SCALE GENOMIC DNA]</scope>
    <source>
        <strain evidence="1 2">RD25</strain>
    </source>
</reference>
<evidence type="ECO:0000313" key="1">
    <source>
        <dbReference type="EMBL" id="TLG87581.1"/>
    </source>
</evidence>
<proteinExistence type="predicted"/>
<sequence length="79" mass="8929">MTCFICNEPATETDVGDDYEERVCPSCGHYRITESALLLMKTHGWSFDVELARTWIAQKKRYGFVPTIDSYQASCLTGA</sequence>
<protein>
    <recommendedName>
        <fullName evidence="3">Transcription factor zinc-finger domain-containing protein</fullName>
    </recommendedName>
</protein>